<dbReference type="Pfam" id="PF23195">
    <property type="entry name" value="UBQLN1"/>
    <property type="match status" value="1"/>
</dbReference>
<protein>
    <recommendedName>
        <fullName evidence="1">STI1 domain-containing protein</fullName>
    </recommendedName>
</protein>
<dbReference type="STRING" id="61395.A0A1Y1W597"/>
<dbReference type="SMART" id="SM00727">
    <property type="entry name" value="STI1"/>
    <property type="match status" value="1"/>
</dbReference>
<organism evidence="2 3">
    <name type="scientific">Linderina pennispora</name>
    <dbReference type="NCBI Taxonomy" id="61395"/>
    <lineage>
        <taxon>Eukaryota</taxon>
        <taxon>Fungi</taxon>
        <taxon>Fungi incertae sedis</taxon>
        <taxon>Zoopagomycota</taxon>
        <taxon>Kickxellomycotina</taxon>
        <taxon>Kickxellomycetes</taxon>
        <taxon>Kickxellales</taxon>
        <taxon>Kickxellaceae</taxon>
        <taxon>Linderina</taxon>
    </lineage>
</organism>
<dbReference type="InterPro" id="IPR006636">
    <property type="entry name" value="STI1_HS-bd"/>
</dbReference>
<proteinExistence type="predicted"/>
<evidence type="ECO:0000313" key="3">
    <source>
        <dbReference type="Proteomes" id="UP000193922"/>
    </source>
</evidence>
<evidence type="ECO:0000259" key="1">
    <source>
        <dbReference type="SMART" id="SM00727"/>
    </source>
</evidence>
<dbReference type="PANTHER" id="PTHR10677">
    <property type="entry name" value="UBIQUILIN"/>
    <property type="match status" value="1"/>
</dbReference>
<comment type="caution">
    <text evidence="2">The sequence shown here is derived from an EMBL/GenBank/DDBJ whole genome shotgun (WGS) entry which is preliminary data.</text>
</comment>
<dbReference type="GeneID" id="63801356"/>
<feature type="domain" description="STI1" evidence="1">
    <location>
        <begin position="15"/>
        <end position="54"/>
    </location>
</feature>
<dbReference type="RefSeq" id="XP_040742344.1">
    <property type="nucleotide sequence ID" value="XM_040884708.1"/>
</dbReference>
<gene>
    <name evidence="2" type="ORF">DL89DRAFT_224716</name>
</gene>
<evidence type="ECO:0000313" key="2">
    <source>
        <dbReference type="EMBL" id="ORX68562.1"/>
    </source>
</evidence>
<dbReference type="GO" id="GO:0005829">
    <property type="term" value="C:cytosol"/>
    <property type="evidence" value="ECO:0007669"/>
    <property type="project" value="TreeGrafter"/>
</dbReference>
<dbReference type="OrthoDB" id="267397at2759"/>
<dbReference type="GO" id="GO:0031593">
    <property type="term" value="F:polyubiquitin modification-dependent protein binding"/>
    <property type="evidence" value="ECO:0007669"/>
    <property type="project" value="TreeGrafter"/>
</dbReference>
<dbReference type="Proteomes" id="UP000193922">
    <property type="component" value="Unassembled WGS sequence"/>
</dbReference>
<dbReference type="PANTHER" id="PTHR10677:SF3">
    <property type="entry name" value="FI07626P-RELATED"/>
    <property type="match status" value="1"/>
</dbReference>
<dbReference type="InterPro" id="IPR015496">
    <property type="entry name" value="Ubiquilin"/>
</dbReference>
<sequence length="110" mass="12551">MMSNPQFAQSMMNMHPQLRQAMEENPELRNMITDPEMLRQTMSAASNPMLMQELQRSNDRALANLEAMPGGLAQIRRVYNNFQEPLSRAAMDGPNQSLDALNARRARCWA</sequence>
<name>A0A1Y1W597_9FUNG</name>
<keyword evidence="3" id="KW-1185">Reference proteome</keyword>
<dbReference type="Gene3D" id="1.10.260.100">
    <property type="match status" value="1"/>
</dbReference>
<dbReference type="EMBL" id="MCFD01000009">
    <property type="protein sequence ID" value="ORX68562.1"/>
    <property type="molecule type" value="Genomic_DNA"/>
</dbReference>
<dbReference type="GO" id="GO:0006511">
    <property type="term" value="P:ubiquitin-dependent protein catabolic process"/>
    <property type="evidence" value="ECO:0007669"/>
    <property type="project" value="TreeGrafter"/>
</dbReference>
<dbReference type="AlphaFoldDB" id="A0A1Y1W597"/>
<dbReference type="FunFam" id="1.10.260.100:FF:000001">
    <property type="entry name" value="Ubiquilin 1"/>
    <property type="match status" value="1"/>
</dbReference>
<accession>A0A1Y1W597</accession>
<reference evidence="2 3" key="1">
    <citation type="submission" date="2016-07" db="EMBL/GenBank/DDBJ databases">
        <title>Pervasive Adenine N6-methylation of Active Genes in Fungi.</title>
        <authorList>
            <consortium name="DOE Joint Genome Institute"/>
            <person name="Mondo S.J."/>
            <person name="Dannebaum R.O."/>
            <person name="Kuo R.C."/>
            <person name="Labutti K."/>
            <person name="Haridas S."/>
            <person name="Kuo A."/>
            <person name="Salamov A."/>
            <person name="Ahrendt S.R."/>
            <person name="Lipzen A."/>
            <person name="Sullivan W."/>
            <person name="Andreopoulos W.B."/>
            <person name="Clum A."/>
            <person name="Lindquist E."/>
            <person name="Daum C."/>
            <person name="Ramamoorthy G.K."/>
            <person name="Gryganskyi A."/>
            <person name="Culley D."/>
            <person name="Magnuson J.K."/>
            <person name="James T.Y."/>
            <person name="O'Malley M.A."/>
            <person name="Stajich J.E."/>
            <person name="Spatafora J.W."/>
            <person name="Visel A."/>
            <person name="Grigoriev I.V."/>
        </authorList>
    </citation>
    <scope>NUCLEOTIDE SEQUENCE [LARGE SCALE GENOMIC DNA]</scope>
    <source>
        <strain evidence="2 3">ATCC 12442</strain>
    </source>
</reference>